<organism evidence="3 4">
    <name type="scientific">Symbiodinium pilosum</name>
    <name type="common">Dinoflagellate</name>
    <dbReference type="NCBI Taxonomy" id="2952"/>
    <lineage>
        <taxon>Eukaryota</taxon>
        <taxon>Sar</taxon>
        <taxon>Alveolata</taxon>
        <taxon>Dinophyceae</taxon>
        <taxon>Suessiales</taxon>
        <taxon>Symbiodiniaceae</taxon>
        <taxon>Symbiodinium</taxon>
    </lineage>
</organism>
<protein>
    <recommendedName>
        <fullName evidence="5">Amine oxidase domain-containing protein</fullName>
    </recommendedName>
</protein>
<evidence type="ECO:0008006" key="5">
    <source>
        <dbReference type="Google" id="ProtNLM"/>
    </source>
</evidence>
<feature type="transmembrane region" description="Helical" evidence="2">
    <location>
        <begin position="184"/>
        <end position="206"/>
    </location>
</feature>
<feature type="transmembrane region" description="Helical" evidence="2">
    <location>
        <begin position="448"/>
        <end position="469"/>
    </location>
</feature>
<comment type="caution">
    <text evidence="3">The sequence shown here is derived from an EMBL/GenBank/DDBJ whole genome shotgun (WGS) entry which is preliminary data.</text>
</comment>
<keyword evidence="2" id="KW-0812">Transmembrane</keyword>
<feature type="transmembrane region" description="Helical" evidence="2">
    <location>
        <begin position="20"/>
        <end position="39"/>
    </location>
</feature>
<evidence type="ECO:0000313" key="4">
    <source>
        <dbReference type="Proteomes" id="UP000649617"/>
    </source>
</evidence>
<feature type="transmembrane region" description="Helical" evidence="2">
    <location>
        <begin position="761"/>
        <end position="783"/>
    </location>
</feature>
<keyword evidence="2" id="KW-1133">Transmembrane helix</keyword>
<dbReference type="Gene3D" id="3.90.660.10">
    <property type="match status" value="1"/>
</dbReference>
<keyword evidence="2" id="KW-0472">Membrane</keyword>
<evidence type="ECO:0000256" key="2">
    <source>
        <dbReference type="SAM" id="Phobius"/>
    </source>
</evidence>
<proteinExistence type="predicted"/>
<gene>
    <name evidence="3" type="ORF">SPIL2461_LOCUS15037</name>
</gene>
<feature type="region of interest" description="Disordered" evidence="1">
    <location>
        <begin position="1268"/>
        <end position="1303"/>
    </location>
</feature>
<evidence type="ECO:0000256" key="1">
    <source>
        <dbReference type="SAM" id="MobiDB-lite"/>
    </source>
</evidence>
<feature type="transmembrane region" description="Helical" evidence="2">
    <location>
        <begin position="288"/>
        <end position="307"/>
    </location>
</feature>
<feature type="transmembrane region" description="Helical" evidence="2">
    <location>
        <begin position="60"/>
        <end position="77"/>
    </location>
</feature>
<dbReference type="InterPro" id="IPR036188">
    <property type="entry name" value="FAD/NAD-bd_sf"/>
</dbReference>
<evidence type="ECO:0000313" key="3">
    <source>
        <dbReference type="EMBL" id="CAE7562033.1"/>
    </source>
</evidence>
<dbReference type="Proteomes" id="UP000649617">
    <property type="component" value="Unassembled WGS sequence"/>
</dbReference>
<feature type="transmembrane region" description="Helical" evidence="2">
    <location>
        <begin position="711"/>
        <end position="733"/>
    </location>
</feature>
<feature type="transmembrane region" description="Helical" evidence="2">
    <location>
        <begin position="481"/>
        <end position="501"/>
    </location>
</feature>
<dbReference type="EMBL" id="CAJNIZ010035825">
    <property type="protein sequence ID" value="CAE7562033.1"/>
    <property type="molecule type" value="Genomic_DNA"/>
</dbReference>
<sequence>MGYGQEVYAYFFGGTEKGAIYASLAMVLVLCLYLMDFFWPPHLEGQYFVLCDKDMFAGRSILGVAGLLLFGAALNLAETYPSVPIQCTVLLGPLLTTVVRALTRPVPEDGVELDQVGHLHSMRLMKMQRYVGSERDATAFYAGSMTAFFLLGLLTLTVWLVWALSENIDFSDVTFGNTESELKYIRWVSPVAVGLAYLMFGLIVSLRVGLAGTYNHGDMLLQMVTESEQVTMSNGRKSVRRKTLVGMVAQQLEQEDADCKLAFDKLSNMQKDKFAEKQMQNLDLVSRMIKVCGCVFVLMFGTTWMASQLVSSSSHLSDLVLGFLGVFSISFCLFVLVAFQRLKTVMADWCKNLPLYRLSVSLVQSDWVRALLAFGFSPIVPFVLVLSCVNQKVRRWRGLPTITYEAGESSLPFAPESDAEHLWLTQRVSYQVEAMRLDWNWISIFMKMYVFGLLMLLYVAFPILLNIFLSWLSSALQGFDFGLVCVCIVLAGLCCFLLPPVPGVPVYLFAGIIIADKCPLGFEAGAGIAIGVGFVLKLMACAMQQKMIGERLGANLTIRAQVGINTPMIRAIEAVLRTPGMSVGKVSILCGGPDWPTSVLAGILHLSLLECEIGTLPIIFFVAACSLSGSFYLKQDESELWDRAATFMMSASVFLCMLLQIMGAWAIQTQLDRNEWELTKPLEQNVELDWLDFRWQEMSRKAAVRWTDVPTWLRFVTVFGVLLQVLVGQVFYWRSSMCFGEFEVTDDINSLQWWVDGESGLILLPGLVCCCLSIGGWFFYFLLGCWLKRRQAKPFAEMSKRLDAIEVQWKELRRGLAAELAAHGACRDNWEVPNLAARSLQPMRQRWQRHNEPSASPVEVADGAKGLSVAVIGGGIAGLACARRLGSLGLKATVFDTGKRGPGGRASSRTWRGQICDHASQFVTATDKDFRELLASSGAARPFGGDGRFGTLSQNGFEPLDDGVERWVGLEGMGGLVRKLAEGLDIQQDVWVPPSNGLQCSRSDGRWGVTVPGQHGRDVKWFDAAIIAHNGKCAERLTSSTPAREVHSLLRTNFACSLPRNPRPGSGKFTLNQIYSLLFEVPSGLMPGNFDAAFVEGEPILRWLSSNTAKLRQGGDGEVWTALSSAPFGKQHKAPQEFLEGTPKETEVVDLMLGAVERVAKLATGSLRGSVRATKLQLWGAALPITRWASRDSVDFAWSSKHRIGIAGDWLTASPERASTIEAAWLSGVRLADHIARLGTEDAGIQLGEDGGAFVPVEKADFGTAAGEAAWVAEEEPKGKGKGRGSKGKGKSPKGAQAERVAR</sequence>
<feature type="transmembrane region" description="Helical" evidence="2">
    <location>
        <begin position="367"/>
        <end position="387"/>
    </location>
</feature>
<dbReference type="OrthoDB" id="435119at2759"/>
<feature type="transmembrane region" description="Helical" evidence="2">
    <location>
        <begin position="139"/>
        <end position="164"/>
    </location>
</feature>
<dbReference type="PANTHER" id="PTHR16128">
    <property type="entry name" value="FAD/NAD(P)-BINDING OXIDOREDUCTASE FAMILY PROTEIN"/>
    <property type="match status" value="1"/>
</dbReference>
<name>A0A812U3C1_SYMPI</name>
<dbReference type="Pfam" id="PF13450">
    <property type="entry name" value="NAD_binding_8"/>
    <property type="match status" value="1"/>
</dbReference>
<feature type="compositionally biased region" description="Basic residues" evidence="1">
    <location>
        <begin position="1280"/>
        <end position="1292"/>
    </location>
</feature>
<accession>A0A812U3C1</accession>
<dbReference type="SUPFAM" id="SSF51905">
    <property type="entry name" value="FAD/NAD(P)-binding domain"/>
    <property type="match status" value="1"/>
</dbReference>
<keyword evidence="4" id="KW-1185">Reference proteome</keyword>
<feature type="transmembrane region" description="Helical" evidence="2">
    <location>
        <begin position="613"/>
        <end position="633"/>
    </location>
</feature>
<feature type="transmembrane region" description="Helical" evidence="2">
    <location>
        <begin position="521"/>
        <end position="542"/>
    </location>
</feature>
<dbReference type="Gene3D" id="3.50.50.60">
    <property type="entry name" value="FAD/NAD(P)-binding domain"/>
    <property type="match status" value="1"/>
</dbReference>
<feature type="transmembrane region" description="Helical" evidence="2">
    <location>
        <begin position="645"/>
        <end position="667"/>
    </location>
</feature>
<dbReference type="PANTHER" id="PTHR16128:SF5">
    <property type="entry name" value="FAD_NAD(P)-BINDING OXIDOREDUCTASE FAMILY PROTEIN"/>
    <property type="match status" value="1"/>
</dbReference>
<feature type="transmembrane region" description="Helical" evidence="2">
    <location>
        <begin position="319"/>
        <end position="339"/>
    </location>
</feature>
<reference evidence="3" key="1">
    <citation type="submission" date="2021-02" db="EMBL/GenBank/DDBJ databases">
        <authorList>
            <person name="Dougan E. K."/>
            <person name="Rhodes N."/>
            <person name="Thang M."/>
            <person name="Chan C."/>
        </authorList>
    </citation>
    <scope>NUCLEOTIDE SEQUENCE</scope>
</reference>